<keyword evidence="1" id="KW-0732">Signal</keyword>
<feature type="chain" id="PRO_5046413249" description="Secretion system C-terminal sorting domain-containing protein" evidence="1">
    <location>
        <begin position="24"/>
        <end position="1170"/>
    </location>
</feature>
<gene>
    <name evidence="3" type="ORF">PEPS_41410</name>
</gene>
<name>A0ABN6LF99_9BACT</name>
<proteinExistence type="predicted"/>
<dbReference type="Proteomes" id="UP001354989">
    <property type="component" value="Plasmid pPP4"/>
</dbReference>
<organism evidence="3 4">
    <name type="scientific">Persicobacter psychrovividus</name>
    <dbReference type="NCBI Taxonomy" id="387638"/>
    <lineage>
        <taxon>Bacteria</taxon>
        <taxon>Pseudomonadati</taxon>
        <taxon>Bacteroidota</taxon>
        <taxon>Cytophagia</taxon>
        <taxon>Cytophagales</taxon>
        <taxon>Persicobacteraceae</taxon>
        <taxon>Persicobacter</taxon>
    </lineage>
</organism>
<geneLocation type="plasmid" evidence="3 4">
    <name>pPP4</name>
</geneLocation>
<accession>A0ABN6LF99</accession>
<dbReference type="NCBIfam" id="TIGR04183">
    <property type="entry name" value="Por_Secre_tail"/>
    <property type="match status" value="1"/>
</dbReference>
<evidence type="ECO:0000259" key="2">
    <source>
        <dbReference type="Pfam" id="PF18962"/>
    </source>
</evidence>
<protein>
    <recommendedName>
        <fullName evidence="2">Secretion system C-terminal sorting domain-containing protein</fullName>
    </recommendedName>
</protein>
<dbReference type="RefSeq" id="WP_338399169.1">
    <property type="nucleotide sequence ID" value="NZ_AP025296.1"/>
</dbReference>
<keyword evidence="3" id="KW-0614">Plasmid</keyword>
<keyword evidence="4" id="KW-1185">Reference proteome</keyword>
<reference evidence="3 4" key="1">
    <citation type="submission" date="2021-12" db="EMBL/GenBank/DDBJ databases">
        <title>Genome sequencing of bacteria with rrn-lacking chromosome and rrn-plasmid.</title>
        <authorList>
            <person name="Anda M."/>
            <person name="Iwasaki W."/>
        </authorList>
    </citation>
    <scope>NUCLEOTIDE SEQUENCE [LARGE SCALE GENOMIC DNA]</scope>
    <source>
        <strain evidence="3 4">NBRC 101262</strain>
        <plasmid evidence="3 4">pPP4</plasmid>
    </source>
</reference>
<dbReference type="EMBL" id="AP025296">
    <property type="protein sequence ID" value="BDD01861.1"/>
    <property type="molecule type" value="Genomic_DNA"/>
</dbReference>
<evidence type="ECO:0000313" key="4">
    <source>
        <dbReference type="Proteomes" id="UP001354989"/>
    </source>
</evidence>
<evidence type="ECO:0000313" key="3">
    <source>
        <dbReference type="EMBL" id="BDD01861.1"/>
    </source>
</evidence>
<evidence type="ECO:0000256" key="1">
    <source>
        <dbReference type="SAM" id="SignalP"/>
    </source>
</evidence>
<sequence>MKLKLYLLFAWMTLLFMPIITYAQNEGASCEEPYVAVVGENISDHRADENQWFSYTAETDQLVSIYTYGYTSNVDSYLEIFSDCETIIKRNDDYNGTYQSYIEHRVLAGETIFIRWRDDYLTSETMVYPWKLDVVDYFEGINCTYPEVVNLGEQTISAGLTTKYFLVDDYSKGYFGIEYNEIQDVSIEFTVYDDCSTRNPSQTTPNDMLTFFSDDQETFLIKAEVDDRRSVQSDLSFNIIQIDEEVGEGAVCNDAIELSIGNFNPHINSPLHTVWYAYQASEATRLKIKKPNDTEAEIKAFWSCNSSSPTEESQDSLSIDLSSGEVVMIQISAPVSGESQGWQSSTESLVGAFCDDPLDAEMSVVYSNPHAEYDLWLEYTATSSGVVEVNLSESGRITRYDFDCSYISDGVINNRFEVTAGESYLLRCGIDQDATVELSERPLAAGDVCDLPKHVSLGTFNNEGAAWLSFTAENDGPIQITPECSGIDNGEEPFVKVITGCDEGDIVELKNFDCNSEEGHQPLTFYAQAGQNYLVFFREFGEGNVSIEEVDGISNGEYCGVARTLTTSDTVQMGNNHVNWFSFTAEEEGKTTVSLTNGNPTSFYLMSGCSEYLDFESAYYLKPSNESFDFYAEVGETYIFRVVSGESAEWTINKIDEYEAGEHCKAPLSATAGINFADNRDERDQWYIYEAFHNGEITISTCDLTTEDTYLRVFTDCENLYDFADDNCGYQQELTLDVEIGDIFYINYGGDFTTGSYRWELTESIEENKLEGSLAISGDLIFDQELMVTLDQVNSTDIQLQWYRGSEPIIGATSVRYTLVKEDIGKYIKVRAISPEKQGTLTGISDTEIHKISTMAPESPVIVMMNNGKLWLQSHEGYEYKLNEGDWQSDPEFSGLTVGEAYLFYQRLMETETHAPSPASEALTFNMEKEFIAGQLSIDGSRVFGSLLTLEIEGQNFTAQEIKWYRNGDQIEGAESKTYILTSDDINAVISVDVASSETYGKLMYEDEEAVTKATQTAPSIPVLDSSDDNSVELLHTEGYEYKMDDGDWQAESSFTGLSVDNTYIFYQRVAETETHFMSEASAGLSITISVLSNDDARKVSIYPNPVKDILNIKLQGTAQVKLLDISGRKWLEKTVIETDGIDVKHLPSGVYFVEVTQHNHSIVTKIIIE</sequence>
<feature type="signal peptide" evidence="1">
    <location>
        <begin position="1"/>
        <end position="23"/>
    </location>
</feature>
<dbReference type="InterPro" id="IPR026444">
    <property type="entry name" value="Secre_tail"/>
</dbReference>
<feature type="domain" description="Secretion system C-terminal sorting" evidence="2">
    <location>
        <begin position="1102"/>
        <end position="1169"/>
    </location>
</feature>
<dbReference type="Gene3D" id="2.60.40.2700">
    <property type="match status" value="2"/>
</dbReference>
<dbReference type="Pfam" id="PF18962">
    <property type="entry name" value="Por_Secre_tail"/>
    <property type="match status" value="1"/>
</dbReference>